<accession>A0A6J4UXB6</accession>
<protein>
    <submittedName>
        <fullName evidence="2">Uncharacterized protein</fullName>
    </submittedName>
</protein>
<reference evidence="2" key="1">
    <citation type="submission" date="2020-02" db="EMBL/GenBank/DDBJ databases">
        <authorList>
            <person name="Meier V. D."/>
        </authorList>
    </citation>
    <scope>NUCLEOTIDE SEQUENCE</scope>
    <source>
        <strain evidence="2">AVDCRST_MAG49</strain>
    </source>
</reference>
<feature type="compositionally biased region" description="Basic and acidic residues" evidence="1">
    <location>
        <begin position="81"/>
        <end position="92"/>
    </location>
</feature>
<feature type="compositionally biased region" description="Gly residues" evidence="1">
    <location>
        <begin position="62"/>
        <end position="78"/>
    </location>
</feature>
<evidence type="ECO:0000313" key="2">
    <source>
        <dbReference type="EMBL" id="CAA9560680.1"/>
    </source>
</evidence>
<dbReference type="AlphaFoldDB" id="A0A6J4UXB6"/>
<evidence type="ECO:0000256" key="1">
    <source>
        <dbReference type="SAM" id="MobiDB-lite"/>
    </source>
</evidence>
<proteinExistence type="predicted"/>
<feature type="compositionally biased region" description="Polar residues" evidence="1">
    <location>
        <begin position="38"/>
        <end position="60"/>
    </location>
</feature>
<feature type="region of interest" description="Disordered" evidence="1">
    <location>
        <begin position="1"/>
        <end position="92"/>
    </location>
</feature>
<name>A0A6J4UXB6_9BACT</name>
<sequence>MVDRIRETAGNVLGGTGEAGTNDVDQLADQGHSVLGDLTSQGEGLLNNLPQGAQDQISNQLGGIGGAGGEATGEGGGLAEKAGDLLRKVTGS</sequence>
<gene>
    <name evidence="2" type="ORF">AVDCRST_MAG49-2529</name>
</gene>
<organism evidence="2">
    <name type="scientific">uncultured Thermomicrobiales bacterium</name>
    <dbReference type="NCBI Taxonomy" id="1645740"/>
    <lineage>
        <taxon>Bacteria</taxon>
        <taxon>Pseudomonadati</taxon>
        <taxon>Thermomicrobiota</taxon>
        <taxon>Thermomicrobia</taxon>
        <taxon>Thermomicrobiales</taxon>
        <taxon>environmental samples</taxon>
    </lineage>
</organism>
<dbReference type="EMBL" id="CADCWG010000163">
    <property type="protein sequence ID" value="CAA9560680.1"/>
    <property type="molecule type" value="Genomic_DNA"/>
</dbReference>